<dbReference type="EMBL" id="JAUUTY010000003">
    <property type="protein sequence ID" value="KAK1666104.1"/>
    <property type="molecule type" value="Genomic_DNA"/>
</dbReference>
<keyword evidence="2" id="KW-1185">Reference proteome</keyword>
<organism evidence="1 2">
    <name type="scientific">Lolium multiflorum</name>
    <name type="common">Italian ryegrass</name>
    <name type="synonym">Lolium perenne subsp. multiflorum</name>
    <dbReference type="NCBI Taxonomy" id="4521"/>
    <lineage>
        <taxon>Eukaryota</taxon>
        <taxon>Viridiplantae</taxon>
        <taxon>Streptophyta</taxon>
        <taxon>Embryophyta</taxon>
        <taxon>Tracheophyta</taxon>
        <taxon>Spermatophyta</taxon>
        <taxon>Magnoliopsida</taxon>
        <taxon>Liliopsida</taxon>
        <taxon>Poales</taxon>
        <taxon>Poaceae</taxon>
        <taxon>BOP clade</taxon>
        <taxon>Pooideae</taxon>
        <taxon>Poodae</taxon>
        <taxon>Poeae</taxon>
        <taxon>Poeae Chloroplast Group 2 (Poeae type)</taxon>
        <taxon>Loliodinae</taxon>
        <taxon>Loliinae</taxon>
        <taxon>Lolium</taxon>
    </lineage>
</organism>
<comment type="caution">
    <text evidence="1">The sequence shown here is derived from an EMBL/GenBank/DDBJ whole genome shotgun (WGS) entry which is preliminary data.</text>
</comment>
<dbReference type="PANTHER" id="PTHR33223:SF10">
    <property type="entry name" value="AMINOTRANSFERASE-LIKE PLANT MOBILE DOMAIN-CONTAINING PROTEIN"/>
    <property type="match status" value="1"/>
</dbReference>
<evidence type="ECO:0000313" key="2">
    <source>
        <dbReference type="Proteomes" id="UP001231189"/>
    </source>
</evidence>
<reference evidence="1" key="1">
    <citation type="submission" date="2023-07" db="EMBL/GenBank/DDBJ databases">
        <title>A chromosome-level genome assembly of Lolium multiflorum.</title>
        <authorList>
            <person name="Chen Y."/>
            <person name="Copetti D."/>
            <person name="Kolliker R."/>
            <person name="Studer B."/>
        </authorList>
    </citation>
    <scope>NUCLEOTIDE SEQUENCE</scope>
    <source>
        <strain evidence="1">02402/16</strain>
        <tissue evidence="1">Leaf</tissue>
    </source>
</reference>
<proteinExistence type="predicted"/>
<protein>
    <recommendedName>
        <fullName evidence="3">Retrotransposon gag domain-containing protein</fullName>
    </recommendedName>
</protein>
<accession>A0AAD8SYH6</accession>
<evidence type="ECO:0008006" key="3">
    <source>
        <dbReference type="Google" id="ProtNLM"/>
    </source>
</evidence>
<sequence length="162" mass="18372">MENYSLLMGDSSVDGDGGGVDGEAFRGHFPIPAACRNRDCPQILASRWRRLWKVFSGFVELWHGAERRTIGYSKPYPNEYELIPLPPKYRLPDFSKFNGSDGSSSIEHVSRYLAQLGTISASDELRVRFFAQSLTGSAFGWYTSLPPNSVQTWKQLEEQFHM</sequence>
<evidence type="ECO:0000313" key="1">
    <source>
        <dbReference type="EMBL" id="KAK1666104.1"/>
    </source>
</evidence>
<gene>
    <name evidence="1" type="ORF">QYE76_054263</name>
</gene>
<name>A0AAD8SYH6_LOLMU</name>
<dbReference type="PANTHER" id="PTHR33223">
    <property type="entry name" value="CCHC-TYPE DOMAIN-CONTAINING PROTEIN"/>
    <property type="match status" value="1"/>
</dbReference>
<dbReference type="AlphaFoldDB" id="A0AAD8SYH6"/>
<dbReference type="Proteomes" id="UP001231189">
    <property type="component" value="Unassembled WGS sequence"/>
</dbReference>